<dbReference type="GO" id="GO:0008939">
    <property type="term" value="F:nicotinate-nucleotide-dimethylbenzimidazole phosphoribosyltransferase activity"/>
    <property type="evidence" value="ECO:0007669"/>
    <property type="project" value="UniProtKB-UniRule"/>
</dbReference>
<dbReference type="AlphaFoldDB" id="A0A4P7XIY6"/>
<evidence type="ECO:0000256" key="10">
    <source>
        <dbReference type="HAMAP-Rule" id="MF_00230"/>
    </source>
</evidence>
<dbReference type="EC" id="2.4.2.21" evidence="3 10"/>
<evidence type="ECO:0000256" key="2">
    <source>
        <dbReference type="ARBA" id="ARBA00007110"/>
    </source>
</evidence>
<dbReference type="EMBL" id="CP031093">
    <property type="protein sequence ID" value="QCF27069.1"/>
    <property type="molecule type" value="Genomic_DNA"/>
</dbReference>
<name>A0A4P7XIY6_9ALTE</name>
<dbReference type="FunFam" id="3.40.50.10210:FF:000001">
    <property type="entry name" value="Nicotinate-nucleotide--dimethylbenzimidazole phosphoribosyltransferase"/>
    <property type="match status" value="1"/>
</dbReference>
<evidence type="ECO:0000256" key="1">
    <source>
        <dbReference type="ARBA" id="ARBA00005049"/>
    </source>
</evidence>
<sequence>MTDLSFWTQSPPAPSQARINSARQRQDSLTKPPGSLGQLESLAIALCGQLDTEKPAVDRVQITVFAADHGVCDEQISAFPQSVTGQMIANFAAGGAAISVLSAALGAELDVVNLGSIGPLAEMPGVINHRIAAGTANLAREPAMSEAQLVAALAAGDQAAQRAADRGAQLFIGGEMGIGNTTTAAALACALLGAAPTDLTGPGTGLSKQQVTHKTAVVERALARHGDNQDPFAVLASLGGFEIAGLAGAFLGCASRGIPVLVDGFIASVAALVACRQQPALRPWLHFAHRSCEPGHSRVLDALEANPLLDLSMRLGEGSGAAVAVPLLRLACALHNGMASFAEAGVSEGS</sequence>
<dbReference type="RefSeq" id="WP_136549773.1">
    <property type="nucleotide sequence ID" value="NZ_CP031093.1"/>
</dbReference>
<evidence type="ECO:0000256" key="6">
    <source>
        <dbReference type="ARBA" id="ARBA00022676"/>
    </source>
</evidence>
<evidence type="ECO:0000256" key="4">
    <source>
        <dbReference type="ARBA" id="ARBA00015486"/>
    </source>
</evidence>
<feature type="active site" description="Proton acceptor" evidence="10">
    <location>
        <position position="317"/>
    </location>
</feature>
<dbReference type="InterPro" id="IPR023195">
    <property type="entry name" value="Nict_dMeBzImd_PRibTrfase_N"/>
</dbReference>
<gene>
    <name evidence="10 12" type="primary">cobT</name>
    <name evidence="12" type="ORF">soil367_14640</name>
</gene>
<dbReference type="InterPro" id="IPR036087">
    <property type="entry name" value="Nict_dMeBzImd_PRibTrfase_sf"/>
</dbReference>
<evidence type="ECO:0000313" key="13">
    <source>
        <dbReference type="Proteomes" id="UP000298049"/>
    </source>
</evidence>
<keyword evidence="6 10" id="KW-0328">Glycosyltransferase</keyword>
<accession>A0A4P7XIY6</accession>
<feature type="region of interest" description="Disordered" evidence="11">
    <location>
        <begin position="1"/>
        <end position="34"/>
    </location>
</feature>
<evidence type="ECO:0000256" key="5">
    <source>
        <dbReference type="ARBA" id="ARBA00022573"/>
    </source>
</evidence>
<comment type="function">
    <text evidence="10">Catalyzes the synthesis of alpha-ribazole-5'-phosphate from nicotinate mononucleotide (NAMN) and 5,6-dimethylbenzimidazole (DMB).</text>
</comment>
<dbReference type="NCBIfam" id="TIGR03160">
    <property type="entry name" value="cobT_DBIPRT"/>
    <property type="match status" value="1"/>
</dbReference>
<dbReference type="PANTHER" id="PTHR43463">
    <property type="entry name" value="NICOTINATE-NUCLEOTIDE--DIMETHYLBENZIMIDAZOLE PHOSPHORIBOSYLTRANSFERASE"/>
    <property type="match status" value="1"/>
</dbReference>
<dbReference type="PANTHER" id="PTHR43463:SF1">
    <property type="entry name" value="NICOTINATE-NUCLEOTIDE--DIMETHYLBENZIMIDAZOLE PHOSPHORIBOSYLTRANSFERASE"/>
    <property type="match status" value="1"/>
</dbReference>
<protein>
    <recommendedName>
        <fullName evidence="4 10">Nicotinate-nucleotide--dimethylbenzimidazole phosphoribosyltransferase</fullName>
        <shortName evidence="10">NN:DBI PRT</shortName>
        <ecNumber evidence="3 10">2.4.2.21</ecNumber>
    </recommendedName>
    <alternativeName>
        <fullName evidence="8 10">N(1)-alpha-phosphoribosyltransferase</fullName>
    </alternativeName>
</protein>
<dbReference type="NCBIfam" id="NF000996">
    <property type="entry name" value="PRK00105.1"/>
    <property type="match status" value="1"/>
</dbReference>
<dbReference type="Gene3D" id="3.40.50.10210">
    <property type="match status" value="1"/>
</dbReference>
<feature type="compositionally biased region" description="Polar residues" evidence="11">
    <location>
        <begin position="1"/>
        <end position="10"/>
    </location>
</feature>
<dbReference type="UniPathway" id="UPA00061">
    <property type="reaction ID" value="UER00516"/>
</dbReference>
<dbReference type="OrthoDB" id="9781491at2"/>
<organism evidence="12 13">
    <name type="scientific">Hydrocarboniclastica marina</name>
    <dbReference type="NCBI Taxonomy" id="2259620"/>
    <lineage>
        <taxon>Bacteria</taxon>
        <taxon>Pseudomonadati</taxon>
        <taxon>Pseudomonadota</taxon>
        <taxon>Gammaproteobacteria</taxon>
        <taxon>Alteromonadales</taxon>
        <taxon>Alteromonadaceae</taxon>
        <taxon>Hydrocarboniclastica</taxon>
    </lineage>
</organism>
<dbReference type="Pfam" id="PF02277">
    <property type="entry name" value="DBI_PRT"/>
    <property type="match status" value="1"/>
</dbReference>
<dbReference type="KEGG" id="hmi:soil367_14640"/>
<keyword evidence="13" id="KW-1185">Reference proteome</keyword>
<dbReference type="SUPFAM" id="SSF52733">
    <property type="entry name" value="Nicotinate mononucleotide:5,6-dimethylbenzimidazole phosphoribosyltransferase (CobT)"/>
    <property type="match status" value="1"/>
</dbReference>
<dbReference type="HAMAP" id="MF_00230">
    <property type="entry name" value="CobT"/>
    <property type="match status" value="1"/>
</dbReference>
<dbReference type="InterPro" id="IPR003200">
    <property type="entry name" value="Nict_dMeBzImd_PRibTrfase"/>
</dbReference>
<comment type="catalytic activity">
    <reaction evidence="9 10">
        <text>5,6-dimethylbenzimidazole + nicotinate beta-D-ribonucleotide = alpha-ribazole 5'-phosphate + nicotinate + H(+)</text>
        <dbReference type="Rhea" id="RHEA:11196"/>
        <dbReference type="ChEBI" id="CHEBI:15378"/>
        <dbReference type="ChEBI" id="CHEBI:15890"/>
        <dbReference type="ChEBI" id="CHEBI:32544"/>
        <dbReference type="ChEBI" id="CHEBI:57502"/>
        <dbReference type="ChEBI" id="CHEBI:57918"/>
        <dbReference type="EC" id="2.4.2.21"/>
    </reaction>
</comment>
<dbReference type="GO" id="GO:0009236">
    <property type="term" value="P:cobalamin biosynthetic process"/>
    <property type="evidence" value="ECO:0007669"/>
    <property type="project" value="UniProtKB-UniRule"/>
</dbReference>
<keyword evidence="7 10" id="KW-0808">Transferase</keyword>
<proteinExistence type="inferred from homology"/>
<evidence type="ECO:0000256" key="7">
    <source>
        <dbReference type="ARBA" id="ARBA00022679"/>
    </source>
</evidence>
<feature type="compositionally biased region" description="Polar residues" evidence="11">
    <location>
        <begin position="17"/>
        <end position="29"/>
    </location>
</feature>
<dbReference type="InterPro" id="IPR017846">
    <property type="entry name" value="Nict_dMeBzImd_PRibTrfase_bact"/>
</dbReference>
<keyword evidence="5 10" id="KW-0169">Cobalamin biosynthesis</keyword>
<evidence type="ECO:0000256" key="3">
    <source>
        <dbReference type="ARBA" id="ARBA00011991"/>
    </source>
</evidence>
<evidence type="ECO:0000256" key="9">
    <source>
        <dbReference type="ARBA" id="ARBA00047340"/>
    </source>
</evidence>
<comment type="pathway">
    <text evidence="1 10">Nucleoside biosynthesis; alpha-ribazole biosynthesis; alpha-ribazole from 5,6-dimethylbenzimidazole: step 1/2.</text>
</comment>
<dbReference type="CDD" id="cd02439">
    <property type="entry name" value="DMB-PRT_CobT"/>
    <property type="match status" value="1"/>
</dbReference>
<comment type="similarity">
    <text evidence="2 10">Belongs to the CobT family.</text>
</comment>
<dbReference type="Proteomes" id="UP000298049">
    <property type="component" value="Chromosome"/>
</dbReference>
<evidence type="ECO:0000256" key="8">
    <source>
        <dbReference type="ARBA" id="ARBA00030686"/>
    </source>
</evidence>
<reference evidence="12 13" key="1">
    <citation type="submission" date="2018-07" db="EMBL/GenBank/DDBJ databases">
        <title>Marsedoiliclastica nanhaica gen. nov. sp. nov., a novel marine hydrocarbonoclastic bacterium isolated from an in-situ enriched hydrocarbon-degrading consortium in deep-sea sediment.</title>
        <authorList>
            <person name="Dong C."/>
            <person name="Ma T."/>
            <person name="Liu R."/>
            <person name="Shao Z."/>
        </authorList>
    </citation>
    <scope>NUCLEOTIDE SEQUENCE [LARGE SCALE GENOMIC DNA]</scope>
    <source>
        <strain evidence="13">soil36-7</strain>
    </source>
</reference>
<evidence type="ECO:0000256" key="11">
    <source>
        <dbReference type="SAM" id="MobiDB-lite"/>
    </source>
</evidence>
<dbReference type="Gene3D" id="1.10.1610.10">
    <property type="match status" value="1"/>
</dbReference>
<evidence type="ECO:0000313" key="12">
    <source>
        <dbReference type="EMBL" id="QCF27069.1"/>
    </source>
</evidence>